<organism evidence="4 5">
    <name type="scientific">Nitzschia inconspicua</name>
    <dbReference type="NCBI Taxonomy" id="303405"/>
    <lineage>
        <taxon>Eukaryota</taxon>
        <taxon>Sar</taxon>
        <taxon>Stramenopiles</taxon>
        <taxon>Ochrophyta</taxon>
        <taxon>Bacillariophyta</taxon>
        <taxon>Bacillariophyceae</taxon>
        <taxon>Bacillariophycidae</taxon>
        <taxon>Bacillariales</taxon>
        <taxon>Bacillariaceae</taxon>
        <taxon>Nitzschia</taxon>
    </lineage>
</organism>
<feature type="compositionally biased region" description="Low complexity" evidence="1">
    <location>
        <begin position="1169"/>
        <end position="1183"/>
    </location>
</feature>
<dbReference type="GO" id="GO:0004672">
    <property type="term" value="F:protein kinase activity"/>
    <property type="evidence" value="ECO:0007669"/>
    <property type="project" value="InterPro"/>
</dbReference>
<feature type="region of interest" description="Disordered" evidence="1">
    <location>
        <begin position="736"/>
        <end position="755"/>
    </location>
</feature>
<name>A0A9K3LAE1_9STRA</name>
<feature type="compositionally biased region" description="Acidic residues" evidence="1">
    <location>
        <begin position="17"/>
        <end position="49"/>
    </location>
</feature>
<reference evidence="4" key="2">
    <citation type="submission" date="2021-04" db="EMBL/GenBank/DDBJ databases">
        <authorList>
            <person name="Podell S."/>
        </authorList>
    </citation>
    <scope>NUCLEOTIDE SEQUENCE</scope>
    <source>
        <strain evidence="4">Hildebrandi</strain>
    </source>
</reference>
<dbReference type="Pfam" id="PF00560">
    <property type="entry name" value="LRR_1"/>
    <property type="match status" value="2"/>
</dbReference>
<proteinExistence type="predicted"/>
<keyword evidence="2" id="KW-0812">Transmembrane</keyword>
<keyword evidence="5" id="KW-1185">Reference proteome</keyword>
<dbReference type="GO" id="GO:0005524">
    <property type="term" value="F:ATP binding"/>
    <property type="evidence" value="ECO:0007669"/>
    <property type="project" value="InterPro"/>
</dbReference>
<dbReference type="EMBL" id="JAGRRH010000014">
    <property type="protein sequence ID" value="KAG7358507.1"/>
    <property type="molecule type" value="Genomic_DNA"/>
</dbReference>
<dbReference type="InterPro" id="IPR001611">
    <property type="entry name" value="Leu-rich_rpt"/>
</dbReference>
<feature type="domain" description="Protein kinase" evidence="3">
    <location>
        <begin position="797"/>
        <end position="1087"/>
    </location>
</feature>
<sequence>MAYRPSSFGTGSSSQDYIEEEVHDSTDDEEEFYEEEIEEEVIDEDDDDDNHPSHQPPRDPEGELAEDFIRPQSEGDLNPTSLSSGSTLGRKFSQQSSYQSGASRLSSVHEDHALSTSSLPKSEEITTMKSASGEVVKVQRATFPSSGFLFGVAILIILVAAGIVTGVSIVGRNKKVLDPIEVPTVSPRPTSPGETLAPTIFQPTVSPTAFPTVSTETMLDIFARVVGEDVYVEGTAAQQAADWILNQDPAQIPLSLEAMSQAAWEQRYLLVYLYYATTGNRQTEWLSCNPPIFVGSQTVECEFASPTELPGGRLIFDRVPSSRWLSAAHECDWAGISCQTVGGTNDNAETRLAVTSINLAGQRLRGSIVTELVKLPELRSLDLSHNGLAGTLDNVFKELQTLHLQYNAMTGTIPTSFFDGESVMTRLNIGNNFMNGTLPSEINLASQLSALYVFENNFVGTIPGLGKMPLQIFQGQGNIFSGLLPFDLFFGTWAETIQEWWVFDNQLTGELSSNMGLLLNLQDFRAGNNFLQGSIPTSTYQLSRLFRLEVNDNELTGAIDRGISGLTSLEVFDVSGNALTGILPEELGRLPSLVSVKTQNNLFSGTIPSDLCFLASMEVLEADCLPEANPPVECFCCTTCCLKQTSLSKKTDFPSDKMAFYSNDLYPIVIDLKDLDNDKQGNRSNSSIVDGYKQKATTAAASILSGTIFCGYSDTSEDCRKDYNETKVEMSASTADRHAHELGKHRKQHHPETPYPPLASIRSSSQQHFQSSQGTKKQIVFAEATIHPKYRQLEDDYVLTQQIVRCNVATLWECIHRASGNRYCVKAIDKRRFKTKTDKETALREISMYRSLFSNGKSVSSIPQLYDVLEDKNHYYIVQEYEAGGGNLGLILRDHGPLSETQMRLFTSALLEAVSKLHAQSICHNDLHPENVLIRGIGSINEVLLATAGNNHNIVKICDLGRSLCVKYQRSDDEAKCQTRHSSLYYIAPEIISGDSPGLASDMWSIGVMLYVCFCGYHPFHSDPKLASDSKRNQLKRQICQADYTFSGSSRHWALVSRSAKQFISSLLHPDPVVRMTCHEALSHPWLAPAIGKMAPAPPRSSFRKKAGLSAPNDPEAQSPQDQGTTHPLKAEDASTTSDLISHNRRSFVYRLWGKIKHKKHRAIKSETDITTTSSALSSSNSTGAIAPNASVEPSVAGGHRSRRHKSL</sequence>
<dbReference type="Proteomes" id="UP000693970">
    <property type="component" value="Unassembled WGS sequence"/>
</dbReference>
<dbReference type="PROSITE" id="PS50011">
    <property type="entry name" value="PROTEIN_KINASE_DOM"/>
    <property type="match status" value="1"/>
</dbReference>
<gene>
    <name evidence="4" type="ORF">IV203_015096</name>
</gene>
<dbReference type="SMART" id="SM00369">
    <property type="entry name" value="LRR_TYP"/>
    <property type="match status" value="2"/>
</dbReference>
<feature type="region of interest" description="Disordered" evidence="1">
    <location>
        <begin position="1097"/>
        <end position="1138"/>
    </location>
</feature>
<dbReference type="OrthoDB" id="195103at2759"/>
<feature type="transmembrane region" description="Helical" evidence="2">
    <location>
        <begin position="147"/>
        <end position="170"/>
    </location>
</feature>
<evidence type="ECO:0000313" key="4">
    <source>
        <dbReference type="EMBL" id="KAG7358507.1"/>
    </source>
</evidence>
<protein>
    <submittedName>
        <fullName evidence="4">Protein kinase domain containing protein</fullName>
    </submittedName>
</protein>
<dbReference type="InterPro" id="IPR000719">
    <property type="entry name" value="Prot_kinase_dom"/>
</dbReference>
<keyword evidence="4" id="KW-0808">Transferase</keyword>
<feature type="region of interest" description="Disordered" evidence="1">
    <location>
        <begin position="1161"/>
        <end position="1208"/>
    </location>
</feature>
<dbReference type="InterPro" id="IPR003591">
    <property type="entry name" value="Leu-rich_rpt_typical-subtyp"/>
</dbReference>
<feature type="compositionally biased region" description="Polar residues" evidence="1">
    <location>
        <begin position="7"/>
        <end position="16"/>
    </location>
</feature>
<dbReference type="PANTHER" id="PTHR24347">
    <property type="entry name" value="SERINE/THREONINE-PROTEIN KINASE"/>
    <property type="match status" value="1"/>
</dbReference>
<evidence type="ECO:0000256" key="1">
    <source>
        <dbReference type="SAM" id="MobiDB-lite"/>
    </source>
</evidence>
<keyword evidence="4" id="KW-0418">Kinase</keyword>
<comment type="caution">
    <text evidence="4">The sequence shown here is derived from an EMBL/GenBank/DDBJ whole genome shotgun (WGS) entry which is preliminary data.</text>
</comment>
<reference evidence="4" key="1">
    <citation type="journal article" date="2021" name="Sci. Rep.">
        <title>Diploid genomic architecture of Nitzschia inconspicua, an elite biomass production diatom.</title>
        <authorList>
            <person name="Oliver A."/>
            <person name="Podell S."/>
            <person name="Pinowska A."/>
            <person name="Traller J.C."/>
            <person name="Smith S.R."/>
            <person name="McClure R."/>
            <person name="Beliaev A."/>
            <person name="Bohutskyi P."/>
            <person name="Hill E.A."/>
            <person name="Rabines A."/>
            <person name="Zheng H."/>
            <person name="Allen L.Z."/>
            <person name="Kuo A."/>
            <person name="Grigoriev I.V."/>
            <person name="Allen A.E."/>
            <person name="Hazlebeck D."/>
            <person name="Allen E.E."/>
        </authorList>
    </citation>
    <scope>NUCLEOTIDE SEQUENCE</scope>
    <source>
        <strain evidence="4">Hildebrandi</strain>
    </source>
</reference>
<keyword evidence="2" id="KW-1133">Transmembrane helix</keyword>
<feature type="compositionally biased region" description="Polar residues" evidence="1">
    <location>
        <begin position="78"/>
        <end position="106"/>
    </location>
</feature>
<evidence type="ECO:0000259" key="3">
    <source>
        <dbReference type="PROSITE" id="PS50011"/>
    </source>
</evidence>
<keyword evidence="2" id="KW-0472">Membrane</keyword>
<feature type="compositionally biased region" description="Basic and acidic residues" evidence="1">
    <location>
        <begin position="50"/>
        <end position="61"/>
    </location>
</feature>
<accession>A0A9K3LAE1</accession>
<evidence type="ECO:0000313" key="5">
    <source>
        <dbReference type="Proteomes" id="UP000693970"/>
    </source>
</evidence>
<dbReference type="AlphaFoldDB" id="A0A9K3LAE1"/>
<dbReference type="Pfam" id="PF00069">
    <property type="entry name" value="Pkinase"/>
    <property type="match status" value="1"/>
</dbReference>
<evidence type="ECO:0000256" key="2">
    <source>
        <dbReference type="SAM" id="Phobius"/>
    </source>
</evidence>
<feature type="region of interest" description="Disordered" evidence="1">
    <location>
        <begin position="1"/>
        <end position="125"/>
    </location>
</feature>
<feature type="compositionally biased region" description="Polar residues" evidence="1">
    <location>
        <begin position="1116"/>
        <end position="1126"/>
    </location>
</feature>